<evidence type="ECO:0000256" key="1">
    <source>
        <dbReference type="SAM" id="MobiDB-lite"/>
    </source>
</evidence>
<proteinExistence type="predicted"/>
<gene>
    <name evidence="2" type="ORF">M91_20576</name>
</gene>
<feature type="region of interest" description="Disordered" evidence="1">
    <location>
        <begin position="87"/>
        <end position="121"/>
    </location>
</feature>
<protein>
    <submittedName>
        <fullName evidence="2">Uncharacterized protein</fullName>
    </submittedName>
</protein>
<evidence type="ECO:0000313" key="2">
    <source>
        <dbReference type="EMBL" id="ELR62720.1"/>
    </source>
</evidence>
<feature type="non-terminal residue" evidence="2">
    <location>
        <position position="1"/>
    </location>
</feature>
<accession>L8J1G9</accession>
<dbReference type="Proteomes" id="UP000011080">
    <property type="component" value="Unassembled WGS sequence"/>
</dbReference>
<reference evidence="2 3" key="1">
    <citation type="journal article" date="2012" name="Nat. Genet.">
        <title>The yak genome and adaptation to life at high altitude.</title>
        <authorList>
            <person name="Qiu Q."/>
            <person name="Zhang G."/>
            <person name="Ma T."/>
            <person name="Qian W."/>
            <person name="Wang J."/>
            <person name="Ye Z."/>
            <person name="Cao C."/>
            <person name="Hu Q."/>
            <person name="Kim J."/>
            <person name="Larkin D.M."/>
            <person name="Auvil L."/>
            <person name="Capitanu B."/>
            <person name="Ma J."/>
            <person name="Lewin H.A."/>
            <person name="Qian X."/>
            <person name="Lang Y."/>
            <person name="Zhou R."/>
            <person name="Wang L."/>
            <person name="Wang K."/>
            <person name="Xia J."/>
            <person name="Liao S."/>
            <person name="Pan S."/>
            <person name="Lu X."/>
            <person name="Hou H."/>
            <person name="Wang Y."/>
            <person name="Zang X."/>
            <person name="Yin Y."/>
            <person name="Ma H."/>
            <person name="Zhang J."/>
            <person name="Wang Z."/>
            <person name="Zhang Y."/>
            <person name="Zhang D."/>
            <person name="Yonezawa T."/>
            <person name="Hasegawa M."/>
            <person name="Zhong Y."/>
            <person name="Liu W."/>
            <person name="Zhang Y."/>
            <person name="Huang Z."/>
            <person name="Zhang S."/>
            <person name="Long R."/>
            <person name="Yang H."/>
            <person name="Wang J."/>
            <person name="Lenstra J.A."/>
            <person name="Cooper D.N."/>
            <person name="Wu Y."/>
            <person name="Wang J."/>
            <person name="Shi P."/>
            <person name="Wang J."/>
            <person name="Liu J."/>
        </authorList>
    </citation>
    <scope>NUCLEOTIDE SEQUENCE [LARGE SCALE GENOMIC DNA]</scope>
    <source>
        <strain evidence="3">yakQH1</strain>
    </source>
</reference>
<feature type="region of interest" description="Disordered" evidence="1">
    <location>
        <begin position="1"/>
        <end position="28"/>
    </location>
</feature>
<feature type="non-terminal residue" evidence="2">
    <location>
        <position position="121"/>
    </location>
</feature>
<sequence>ASHGELGPVPGGRRRGQQAPGTRRVRGLPVERFREGRFHLCHRHRCNLRPADAGSKEASIPLSVEGAAGCGLSGQLLGDPSGVAEMQQPLALPGDRAAPQRHGHRSAQLGELQPGHRRPGA</sequence>
<organism evidence="2 3">
    <name type="scientific">Bos mutus</name>
    <name type="common">wild yak</name>
    <dbReference type="NCBI Taxonomy" id="72004"/>
    <lineage>
        <taxon>Eukaryota</taxon>
        <taxon>Metazoa</taxon>
        <taxon>Chordata</taxon>
        <taxon>Craniata</taxon>
        <taxon>Vertebrata</taxon>
        <taxon>Euteleostomi</taxon>
        <taxon>Mammalia</taxon>
        <taxon>Eutheria</taxon>
        <taxon>Laurasiatheria</taxon>
        <taxon>Artiodactyla</taxon>
        <taxon>Ruminantia</taxon>
        <taxon>Pecora</taxon>
        <taxon>Bovidae</taxon>
        <taxon>Bovinae</taxon>
        <taxon>Bos</taxon>
    </lineage>
</organism>
<dbReference type="EMBL" id="JH880295">
    <property type="protein sequence ID" value="ELR62720.1"/>
    <property type="molecule type" value="Genomic_DNA"/>
</dbReference>
<name>L8J1G9_9CETA</name>
<evidence type="ECO:0000313" key="3">
    <source>
        <dbReference type="Proteomes" id="UP000011080"/>
    </source>
</evidence>
<dbReference type="AlphaFoldDB" id="L8J1G9"/>